<feature type="compositionally biased region" description="Pro residues" evidence="1">
    <location>
        <begin position="15"/>
        <end position="76"/>
    </location>
</feature>
<feature type="compositionally biased region" description="Low complexity" evidence="1">
    <location>
        <begin position="77"/>
        <end position="88"/>
    </location>
</feature>
<feature type="transmembrane region" description="Helical" evidence="2">
    <location>
        <begin position="256"/>
        <end position="279"/>
    </location>
</feature>
<feature type="transmembrane region" description="Helical" evidence="2">
    <location>
        <begin position="342"/>
        <end position="363"/>
    </location>
</feature>
<feature type="transmembrane region" description="Helical" evidence="2">
    <location>
        <begin position="469"/>
        <end position="494"/>
    </location>
</feature>
<feature type="transmembrane region" description="Helical" evidence="2">
    <location>
        <begin position="552"/>
        <end position="577"/>
    </location>
</feature>
<keyword evidence="4" id="KW-1185">Reference proteome</keyword>
<protein>
    <submittedName>
        <fullName evidence="3">Uncharacterized protein</fullName>
    </submittedName>
</protein>
<feature type="transmembrane region" description="Helical" evidence="2">
    <location>
        <begin position="433"/>
        <end position="457"/>
    </location>
</feature>
<feature type="transmembrane region" description="Helical" evidence="2">
    <location>
        <begin position="312"/>
        <end position="335"/>
    </location>
</feature>
<keyword evidence="2" id="KW-0472">Membrane</keyword>
<dbReference type="EMBL" id="BSEJ01000023">
    <property type="protein sequence ID" value="GLJ63070.1"/>
    <property type="molecule type" value="Genomic_DNA"/>
</dbReference>
<evidence type="ECO:0000313" key="4">
    <source>
        <dbReference type="Proteomes" id="UP001142462"/>
    </source>
</evidence>
<dbReference type="RefSeq" id="WP_271174747.1">
    <property type="nucleotide sequence ID" value="NZ_BSEJ01000023.1"/>
</dbReference>
<evidence type="ECO:0000256" key="2">
    <source>
        <dbReference type="SAM" id="Phobius"/>
    </source>
</evidence>
<reference evidence="3" key="1">
    <citation type="journal article" date="2014" name="Int. J. Syst. Evol. Microbiol.">
        <title>Complete genome sequence of Corynebacterium casei LMG S-19264T (=DSM 44701T), isolated from a smear-ripened cheese.</title>
        <authorList>
            <consortium name="US DOE Joint Genome Institute (JGI-PGF)"/>
            <person name="Walter F."/>
            <person name="Albersmeier A."/>
            <person name="Kalinowski J."/>
            <person name="Ruckert C."/>
        </authorList>
    </citation>
    <scope>NUCLEOTIDE SEQUENCE</scope>
    <source>
        <strain evidence="3">VKM Ac-1020</strain>
    </source>
</reference>
<keyword evidence="2" id="KW-0812">Transmembrane</keyword>
<feature type="transmembrane region" description="Helical" evidence="2">
    <location>
        <begin position="390"/>
        <end position="412"/>
    </location>
</feature>
<name>A0A9W6LYA5_9MICO</name>
<sequence length="869" mass="88788">MTMNDHPPSSDDVQPEPPVPPVEPEPAPAPPVEPAPEPPVEPGQPEPPVKPGPPHPPAPPVPPLPPQPGPPEPPQAASPDGAAPAAPAAVLPSLRPTQLPRTLLIGALTTAGIALGTTIVAGLLLALAAIAPLADAFESMGGSSASPDAGAGVLIGFVFVCAGLVLGGEISVQLGGSAGMFSASGGGSAWVFPLVLTLAVLVVTAWWSWRLERRDPQQTVWHRLIASAAAGLAASLVLLLLVAILSPRVEEAGSSFLLTSAGFRLVAVGTVLLTAAGFLGRELGRRTAQGEGPVAAIRRNVEALPAIVREPLVVATIFAVVFTPLAIIGGAIWLVQQDMAGAIPLLLVLCLNVAAALAVIAQLGGIEASAGTSGFGGVSELYTVFGAGQWWLWLAVLVALVTAVLAAVRIGVRRPRGAQVDLARMWQLPAGALIGWIVFALLLFGASAAGAGSMMFFSGEGTVALSIAWWSLLVLLVWAAAISFGAQVLPALVYGLSPRLLEVIGGRAAVATWLSGGAPAPVAGGPAGEAAVTTPAAPSAPPAPMSPRTKKALAWTGGAVALVAVLGVGAAVALSVVNAGRGPAAAVAQYVGLIADGQAEAASALVDPNVSNAERAFLTDEVLSAAAERISDVEVADGAGEGDVRYIDVTYRLDGVEQSASLEVERLDNEWLVLERWRVATPLLTEVFVYADGGGARIGGVDVPFDESGQATVAVYPGAYDVEPASSAFFEAVPVRVIAAGPAGFEGGAAEIDFRPTSALQDEVDAQVKALLDGCAEQTVGQPEDCPFQVYVYPDDTPVTWSIATYPSIEIAEDGTYFTASEGVAEATYIDSGFFSDDEEVTEERDISFSGGIEIDGDAVTVTSDGYWW</sequence>
<organism evidence="3 4">
    <name type="scientific">Microbacterium barkeri</name>
    <dbReference type="NCBI Taxonomy" id="33917"/>
    <lineage>
        <taxon>Bacteria</taxon>
        <taxon>Bacillati</taxon>
        <taxon>Actinomycetota</taxon>
        <taxon>Actinomycetes</taxon>
        <taxon>Micrococcales</taxon>
        <taxon>Microbacteriaceae</taxon>
        <taxon>Microbacterium</taxon>
    </lineage>
</organism>
<feature type="transmembrane region" description="Helical" evidence="2">
    <location>
        <begin position="189"/>
        <end position="209"/>
    </location>
</feature>
<feature type="transmembrane region" description="Helical" evidence="2">
    <location>
        <begin position="103"/>
        <end position="129"/>
    </location>
</feature>
<dbReference type="Proteomes" id="UP001142462">
    <property type="component" value="Unassembled WGS sequence"/>
</dbReference>
<reference evidence="3" key="2">
    <citation type="submission" date="2023-01" db="EMBL/GenBank/DDBJ databases">
        <authorList>
            <person name="Sun Q."/>
            <person name="Evtushenko L."/>
        </authorList>
    </citation>
    <scope>NUCLEOTIDE SEQUENCE</scope>
    <source>
        <strain evidence="3">VKM Ac-1020</strain>
    </source>
</reference>
<evidence type="ECO:0000313" key="3">
    <source>
        <dbReference type="EMBL" id="GLJ63070.1"/>
    </source>
</evidence>
<proteinExistence type="predicted"/>
<dbReference type="AlphaFoldDB" id="A0A9W6LYA5"/>
<feature type="transmembrane region" description="Helical" evidence="2">
    <location>
        <begin position="221"/>
        <end position="244"/>
    </location>
</feature>
<comment type="caution">
    <text evidence="3">The sequence shown here is derived from an EMBL/GenBank/DDBJ whole genome shotgun (WGS) entry which is preliminary data.</text>
</comment>
<evidence type="ECO:0000256" key="1">
    <source>
        <dbReference type="SAM" id="MobiDB-lite"/>
    </source>
</evidence>
<gene>
    <name evidence="3" type="ORF">GCM10017576_32010</name>
</gene>
<accession>A0A9W6LYA5</accession>
<feature type="region of interest" description="Disordered" evidence="1">
    <location>
        <begin position="1"/>
        <end position="88"/>
    </location>
</feature>
<feature type="transmembrane region" description="Helical" evidence="2">
    <location>
        <begin position="149"/>
        <end position="168"/>
    </location>
</feature>
<dbReference type="PANTHER" id="PTHR24216">
    <property type="entry name" value="PAXILLIN-RELATED"/>
    <property type="match status" value="1"/>
</dbReference>
<keyword evidence="2" id="KW-1133">Transmembrane helix</keyword>